<organism evidence="3 4">
    <name type="scientific">Apiospora kogelbergensis</name>
    <dbReference type="NCBI Taxonomy" id="1337665"/>
    <lineage>
        <taxon>Eukaryota</taxon>
        <taxon>Fungi</taxon>
        <taxon>Dikarya</taxon>
        <taxon>Ascomycota</taxon>
        <taxon>Pezizomycotina</taxon>
        <taxon>Sordariomycetes</taxon>
        <taxon>Xylariomycetidae</taxon>
        <taxon>Amphisphaeriales</taxon>
        <taxon>Apiosporaceae</taxon>
        <taxon>Apiospora</taxon>
    </lineage>
</organism>
<protein>
    <submittedName>
        <fullName evidence="3">Monoterpene synthase 25</fullName>
    </submittedName>
</protein>
<dbReference type="EMBL" id="JAQQWP010000009">
    <property type="protein sequence ID" value="KAK8101372.1"/>
    <property type="molecule type" value="Genomic_DNA"/>
</dbReference>
<dbReference type="Pfam" id="PF06330">
    <property type="entry name" value="TRI5"/>
    <property type="match status" value="1"/>
</dbReference>
<dbReference type="Proteomes" id="UP001392437">
    <property type="component" value="Unassembled WGS sequence"/>
</dbReference>
<keyword evidence="2" id="KW-0456">Lyase</keyword>
<dbReference type="Gene3D" id="1.10.600.10">
    <property type="entry name" value="Farnesyl Diphosphate Synthase"/>
    <property type="match status" value="1"/>
</dbReference>
<dbReference type="GO" id="GO:0016838">
    <property type="term" value="F:carbon-oxygen lyase activity, acting on phosphates"/>
    <property type="evidence" value="ECO:0007669"/>
    <property type="project" value="InterPro"/>
</dbReference>
<proteinExistence type="inferred from homology"/>
<dbReference type="SUPFAM" id="SSF48576">
    <property type="entry name" value="Terpenoid synthases"/>
    <property type="match status" value="1"/>
</dbReference>
<name>A0AAW0QF56_9PEZI</name>
<comment type="similarity">
    <text evidence="1">Belongs to the trichodiene synthase family.</text>
</comment>
<evidence type="ECO:0000313" key="4">
    <source>
        <dbReference type="Proteomes" id="UP001392437"/>
    </source>
</evidence>
<accession>A0AAW0QF56</accession>
<sequence>MAPIVSEADNARIRDTLSYFVDGVTGGAKIDENALTALNIDKLRAEVISRLASTSLRDHMDVLTAKNQLNNACNVAADFANAQGFEYQVVYAMLTIMFFHADDILDDKPDVIKSLQRNLATGKPFGDPILDWFARELGPQLWDHFDPIVANMILVACYDFINGTHVENSMRDTAVHARAERFPDWLRFKTGLSPMYSLIALARPDDHTRPSADGFCRYVQTVPEVVIFTNAVNDVISFYKELLAGEKGNYIDQRAEKDRVDVITALRTLAEEGVAAYERIRAMLADAPEYRANFEAYARGITHFHTACPRYRLRELFGQTSQNETNGKVNGANGANGHS</sequence>
<reference evidence="3 4" key="1">
    <citation type="submission" date="2023-01" db="EMBL/GenBank/DDBJ databases">
        <title>Analysis of 21 Apiospora genomes using comparative genomics revels a genus with tremendous synthesis potential of carbohydrate active enzymes and secondary metabolites.</title>
        <authorList>
            <person name="Sorensen T."/>
        </authorList>
    </citation>
    <scope>NUCLEOTIDE SEQUENCE [LARGE SCALE GENOMIC DNA]</scope>
    <source>
        <strain evidence="3 4">CBS 117206</strain>
    </source>
</reference>
<evidence type="ECO:0000313" key="3">
    <source>
        <dbReference type="EMBL" id="KAK8101372.1"/>
    </source>
</evidence>
<comment type="caution">
    <text evidence="3">The sequence shown here is derived from an EMBL/GenBank/DDBJ whole genome shotgun (WGS) entry which is preliminary data.</text>
</comment>
<keyword evidence="4" id="KW-1185">Reference proteome</keyword>
<evidence type="ECO:0000256" key="2">
    <source>
        <dbReference type="ARBA" id="ARBA00023239"/>
    </source>
</evidence>
<evidence type="ECO:0000256" key="1">
    <source>
        <dbReference type="ARBA" id="ARBA00007946"/>
    </source>
</evidence>
<dbReference type="AlphaFoldDB" id="A0AAW0QF56"/>
<gene>
    <name evidence="3" type="ORF">PG999_011746</name>
</gene>
<dbReference type="InterPro" id="IPR008949">
    <property type="entry name" value="Isoprenoid_synthase_dom_sf"/>
</dbReference>
<dbReference type="InterPro" id="IPR024652">
    <property type="entry name" value="Trichodiene_synth"/>
</dbReference>